<dbReference type="InParanoid" id="A0A0C2XHL0"/>
<dbReference type="EMBL" id="KN818228">
    <property type="protein sequence ID" value="KIL68433.1"/>
    <property type="molecule type" value="Genomic_DNA"/>
</dbReference>
<organism evidence="4 5">
    <name type="scientific">Amanita muscaria (strain Koide BX008)</name>
    <dbReference type="NCBI Taxonomy" id="946122"/>
    <lineage>
        <taxon>Eukaryota</taxon>
        <taxon>Fungi</taxon>
        <taxon>Dikarya</taxon>
        <taxon>Basidiomycota</taxon>
        <taxon>Agaricomycotina</taxon>
        <taxon>Agaricomycetes</taxon>
        <taxon>Agaricomycetidae</taxon>
        <taxon>Agaricales</taxon>
        <taxon>Pluteineae</taxon>
        <taxon>Amanitaceae</taxon>
        <taxon>Amanita</taxon>
    </lineage>
</organism>
<feature type="compositionally biased region" description="Basic and acidic residues" evidence="2">
    <location>
        <begin position="142"/>
        <end position="159"/>
    </location>
</feature>
<dbReference type="InterPro" id="IPR036869">
    <property type="entry name" value="J_dom_sf"/>
</dbReference>
<keyword evidence="1" id="KW-0143">Chaperone</keyword>
<protein>
    <recommendedName>
        <fullName evidence="3">J domain-containing protein</fullName>
    </recommendedName>
</protein>
<evidence type="ECO:0000313" key="4">
    <source>
        <dbReference type="EMBL" id="KIL68433.1"/>
    </source>
</evidence>
<dbReference type="PANTHER" id="PTHR44145">
    <property type="entry name" value="DNAJ HOMOLOG SUBFAMILY A MEMBER 3, MITOCHONDRIAL"/>
    <property type="match status" value="1"/>
</dbReference>
<dbReference type="Gene3D" id="1.10.287.110">
    <property type="entry name" value="DnaJ domain"/>
    <property type="match status" value="1"/>
</dbReference>
<dbReference type="PANTHER" id="PTHR44145:SF3">
    <property type="entry name" value="DNAJ HOMOLOG SUBFAMILY A MEMBER 3, MITOCHONDRIAL"/>
    <property type="match status" value="1"/>
</dbReference>
<sequence>MSLPSTRRTANHFSRRTFTTTCKTLDHYRTLGVTPDASKAQIKSHYYQLSKKHHPDVSSDPRSRDIFAKVCEAYTVLLNDRDRRTYDKTHHWAPPNRGPRAKHAWEYRPRAGYDPTPNHSRRGSKTSEVPPRPAPHATAWRGTERGEKRAEEARREMERVGGVSGAKRALQLIGLMGLSFAVVFGGWRQI</sequence>
<dbReference type="InterPro" id="IPR051938">
    <property type="entry name" value="Apopto_cytoskel_mod"/>
</dbReference>
<keyword evidence="5" id="KW-1185">Reference proteome</keyword>
<accession>A0A0C2XHL0</accession>
<feature type="region of interest" description="Disordered" evidence="2">
    <location>
        <begin position="89"/>
        <end position="161"/>
    </location>
</feature>
<dbReference type="SMART" id="SM00271">
    <property type="entry name" value="DnaJ"/>
    <property type="match status" value="1"/>
</dbReference>
<name>A0A0C2XHL0_AMAMK</name>
<dbReference type="HOGENOM" id="CLU_084536_1_0_1"/>
<proteinExistence type="predicted"/>
<dbReference type="CDD" id="cd06257">
    <property type="entry name" value="DnaJ"/>
    <property type="match status" value="1"/>
</dbReference>
<dbReference type="STRING" id="946122.A0A0C2XHL0"/>
<dbReference type="Pfam" id="PF00226">
    <property type="entry name" value="DnaJ"/>
    <property type="match status" value="1"/>
</dbReference>
<evidence type="ECO:0000256" key="1">
    <source>
        <dbReference type="ARBA" id="ARBA00023186"/>
    </source>
</evidence>
<dbReference type="InterPro" id="IPR001623">
    <property type="entry name" value="DnaJ_domain"/>
</dbReference>
<evidence type="ECO:0000256" key="2">
    <source>
        <dbReference type="SAM" id="MobiDB-lite"/>
    </source>
</evidence>
<evidence type="ECO:0000313" key="5">
    <source>
        <dbReference type="Proteomes" id="UP000054549"/>
    </source>
</evidence>
<dbReference type="AlphaFoldDB" id="A0A0C2XHL0"/>
<gene>
    <name evidence="4" type="ORF">M378DRAFT_880559</name>
</gene>
<evidence type="ECO:0000259" key="3">
    <source>
        <dbReference type="PROSITE" id="PS50076"/>
    </source>
</evidence>
<feature type="domain" description="J" evidence="3">
    <location>
        <begin position="26"/>
        <end position="90"/>
    </location>
</feature>
<reference evidence="4 5" key="1">
    <citation type="submission" date="2014-04" db="EMBL/GenBank/DDBJ databases">
        <title>Evolutionary Origins and Diversification of the Mycorrhizal Mutualists.</title>
        <authorList>
            <consortium name="DOE Joint Genome Institute"/>
            <consortium name="Mycorrhizal Genomics Consortium"/>
            <person name="Kohler A."/>
            <person name="Kuo A."/>
            <person name="Nagy L.G."/>
            <person name="Floudas D."/>
            <person name="Copeland A."/>
            <person name="Barry K.W."/>
            <person name="Cichocki N."/>
            <person name="Veneault-Fourrey C."/>
            <person name="LaButti K."/>
            <person name="Lindquist E.A."/>
            <person name="Lipzen A."/>
            <person name="Lundell T."/>
            <person name="Morin E."/>
            <person name="Murat C."/>
            <person name="Riley R."/>
            <person name="Ohm R."/>
            <person name="Sun H."/>
            <person name="Tunlid A."/>
            <person name="Henrissat B."/>
            <person name="Grigoriev I.V."/>
            <person name="Hibbett D.S."/>
            <person name="Martin F."/>
        </authorList>
    </citation>
    <scope>NUCLEOTIDE SEQUENCE [LARGE SCALE GENOMIC DNA]</scope>
    <source>
        <strain evidence="4 5">Koide BX008</strain>
    </source>
</reference>
<dbReference type="PRINTS" id="PR00625">
    <property type="entry name" value="JDOMAIN"/>
</dbReference>
<dbReference type="Proteomes" id="UP000054549">
    <property type="component" value="Unassembled WGS sequence"/>
</dbReference>
<dbReference type="SUPFAM" id="SSF46565">
    <property type="entry name" value="Chaperone J-domain"/>
    <property type="match status" value="1"/>
</dbReference>
<dbReference type="OrthoDB" id="445556at2759"/>
<dbReference type="PROSITE" id="PS50076">
    <property type="entry name" value="DNAJ_2"/>
    <property type="match status" value="1"/>
</dbReference>